<organism evidence="1 2">
    <name type="scientific">Patagioenas fasciata monilis</name>
    <dbReference type="NCBI Taxonomy" id="372326"/>
    <lineage>
        <taxon>Eukaryota</taxon>
        <taxon>Metazoa</taxon>
        <taxon>Chordata</taxon>
        <taxon>Craniata</taxon>
        <taxon>Vertebrata</taxon>
        <taxon>Euteleostomi</taxon>
        <taxon>Archelosauria</taxon>
        <taxon>Archosauria</taxon>
        <taxon>Dinosauria</taxon>
        <taxon>Saurischia</taxon>
        <taxon>Theropoda</taxon>
        <taxon>Coelurosauria</taxon>
        <taxon>Aves</taxon>
        <taxon>Neognathae</taxon>
        <taxon>Neoaves</taxon>
        <taxon>Columbimorphae</taxon>
        <taxon>Columbiformes</taxon>
        <taxon>Columbidae</taxon>
        <taxon>Patagioenas</taxon>
    </lineage>
</organism>
<dbReference type="Proteomes" id="UP000190648">
    <property type="component" value="Unassembled WGS sequence"/>
</dbReference>
<reference evidence="1 2" key="1">
    <citation type="submission" date="2016-02" db="EMBL/GenBank/DDBJ databases">
        <title>Band-tailed pigeon sequencing and assembly.</title>
        <authorList>
            <person name="Soares A.E."/>
            <person name="Novak B.J."/>
            <person name="Rice E.S."/>
            <person name="O'Connell B."/>
            <person name="Chang D."/>
            <person name="Weber S."/>
            <person name="Shapiro B."/>
        </authorList>
    </citation>
    <scope>NUCLEOTIDE SEQUENCE [LARGE SCALE GENOMIC DNA]</scope>
    <source>
        <strain evidence="1">BTP2013</strain>
        <tissue evidence="1">Blood</tissue>
    </source>
</reference>
<comment type="caution">
    <text evidence="1">The sequence shown here is derived from an EMBL/GenBank/DDBJ whole genome shotgun (WGS) entry which is preliminary data.</text>
</comment>
<name>A0A1V4JUW3_PATFA</name>
<proteinExistence type="predicted"/>
<keyword evidence="2" id="KW-1185">Reference proteome</keyword>
<sequence>MGGLEAKCGDFDPKLGNLDPKFPVSPCPQVVRSAATSGAGSTTSGVVSGSLGSREINYILRVLGPAACRSPQLFTEVATACVRIALPAPRGSGTASDEEFENLRIKGPNAVQLVKTTPVKPSPLPPIPDPIKDVIYDMLNALAAYHAPPDEGTPLSVRDRGPRHLG</sequence>
<dbReference type="STRING" id="372326.A0A1V4JUW3"/>
<dbReference type="EMBL" id="LSYS01006283">
    <property type="protein sequence ID" value="OPJ75487.1"/>
    <property type="molecule type" value="Genomic_DNA"/>
</dbReference>
<protein>
    <submittedName>
        <fullName evidence="1">Uncharacterized protein</fullName>
    </submittedName>
</protein>
<dbReference type="AlphaFoldDB" id="A0A1V4JUW3"/>
<accession>A0A1V4JUW3</accession>
<evidence type="ECO:0000313" key="2">
    <source>
        <dbReference type="Proteomes" id="UP000190648"/>
    </source>
</evidence>
<gene>
    <name evidence="1" type="ORF">AV530_000435</name>
</gene>
<evidence type="ECO:0000313" key="1">
    <source>
        <dbReference type="EMBL" id="OPJ75487.1"/>
    </source>
</evidence>